<keyword evidence="1" id="KW-0472">Membrane</keyword>
<name>I8AL61_9BACL</name>
<dbReference type="InterPro" id="IPR014231">
    <property type="entry name" value="Spore_YpjB"/>
</dbReference>
<feature type="chain" id="PRO_5003713662" evidence="2">
    <location>
        <begin position="25"/>
        <end position="263"/>
    </location>
</feature>
<keyword evidence="1" id="KW-0812">Transmembrane</keyword>
<reference evidence="3 4" key="1">
    <citation type="journal article" date="2012" name="J. Bacteriol.">
        <title>Genome of Bacillus macauensis ZFHKF-1, a Long-Chain-Forming Bacterium.</title>
        <authorList>
            <person name="Cai L."/>
            <person name="Zhang T."/>
        </authorList>
    </citation>
    <scope>NUCLEOTIDE SEQUENCE [LARGE SCALE GENOMIC DNA]</scope>
    <source>
        <strain evidence="3 4">ZFHKF-1</strain>
    </source>
</reference>
<evidence type="ECO:0000256" key="2">
    <source>
        <dbReference type="SAM" id="SignalP"/>
    </source>
</evidence>
<accession>I8AL61</accession>
<evidence type="ECO:0000256" key="1">
    <source>
        <dbReference type="SAM" id="Phobius"/>
    </source>
</evidence>
<evidence type="ECO:0000313" key="3">
    <source>
        <dbReference type="EMBL" id="EIT86607.1"/>
    </source>
</evidence>
<evidence type="ECO:0000313" key="4">
    <source>
        <dbReference type="Proteomes" id="UP000004080"/>
    </source>
</evidence>
<organism evidence="3 4">
    <name type="scientific">Fictibacillus macauensis ZFHKF-1</name>
    <dbReference type="NCBI Taxonomy" id="1196324"/>
    <lineage>
        <taxon>Bacteria</taxon>
        <taxon>Bacillati</taxon>
        <taxon>Bacillota</taxon>
        <taxon>Bacilli</taxon>
        <taxon>Bacillales</taxon>
        <taxon>Fictibacillaceae</taxon>
        <taxon>Fictibacillus</taxon>
    </lineage>
</organism>
<comment type="caution">
    <text evidence="3">The sequence shown here is derived from an EMBL/GenBank/DDBJ whole genome shotgun (WGS) entry which is preliminary data.</text>
</comment>
<gene>
    <name evidence="3" type="ORF">A374_03514</name>
</gene>
<dbReference type="AlphaFoldDB" id="I8AL61"/>
<dbReference type="EMBL" id="AKKV01000020">
    <property type="protein sequence ID" value="EIT86607.1"/>
    <property type="molecule type" value="Genomic_DNA"/>
</dbReference>
<protein>
    <submittedName>
        <fullName evidence="3">Sporulation protein YpjB</fullName>
    </submittedName>
</protein>
<dbReference type="Pfam" id="PF09577">
    <property type="entry name" value="Spore_YpjB"/>
    <property type="match status" value="1"/>
</dbReference>
<feature type="signal peptide" evidence="2">
    <location>
        <begin position="1"/>
        <end position="24"/>
    </location>
</feature>
<sequence length="263" mass="29546">MKRILLAVVCCVLFLFGGSLSAKAVENTGSTLEKAAQLSDQALELAKEERYKEASEVLSYLLTQFGKSEEQAKLARAQQRLVDSTMETTLATLGKIEGTQEEKVERLTGVRLLLDAIVSDQQPLWKQMEYKVVNPLKRMQLTAKQGHSTEVQEATNEFLSNYYIVRPALSVDIAEETFAAVDDQVAFIEKMRSHSFQTKADQERLATATATLESVFTDEKEASEPSLFWLITSIGGIISATLFYVGWRKYRGEKTKLKETDKR</sequence>
<dbReference type="Proteomes" id="UP000004080">
    <property type="component" value="Unassembled WGS sequence"/>
</dbReference>
<dbReference type="STRING" id="1196324.A374_03514"/>
<keyword evidence="2" id="KW-0732">Signal</keyword>
<proteinExistence type="predicted"/>
<keyword evidence="1" id="KW-1133">Transmembrane helix</keyword>
<dbReference type="eggNOG" id="ENOG502ZE0H">
    <property type="taxonomic scope" value="Bacteria"/>
</dbReference>
<dbReference type="PATRIC" id="fig|1196324.3.peg.711"/>
<keyword evidence="4" id="KW-1185">Reference proteome</keyword>
<dbReference type="RefSeq" id="WP_007200802.1">
    <property type="nucleotide sequence ID" value="NZ_AKKV01000020.1"/>
</dbReference>
<feature type="transmembrane region" description="Helical" evidence="1">
    <location>
        <begin position="227"/>
        <end position="247"/>
    </location>
</feature>